<evidence type="ECO:0000256" key="4">
    <source>
        <dbReference type="ARBA" id="ARBA00058118"/>
    </source>
</evidence>
<evidence type="ECO:0000259" key="9">
    <source>
        <dbReference type="Pfam" id="PF03807"/>
    </source>
</evidence>
<evidence type="ECO:0000256" key="3">
    <source>
        <dbReference type="ARBA" id="ARBA00023002"/>
    </source>
</evidence>
<organism evidence="11 12">
    <name type="scientific">Phytoactinopolyspora halophila</name>
    <dbReference type="NCBI Taxonomy" id="1981511"/>
    <lineage>
        <taxon>Bacteria</taxon>
        <taxon>Bacillati</taxon>
        <taxon>Actinomycetota</taxon>
        <taxon>Actinomycetes</taxon>
        <taxon>Jiangellales</taxon>
        <taxon>Jiangellaceae</taxon>
        <taxon>Phytoactinopolyspora</taxon>
    </lineage>
</organism>
<keyword evidence="5" id="KW-0963">Cytoplasm</keyword>
<dbReference type="FunFam" id="1.10.3730.10:FF:000001">
    <property type="entry name" value="Pyrroline-5-carboxylate reductase"/>
    <property type="match status" value="1"/>
</dbReference>
<feature type="domain" description="Pyrroline-5-carboxylate reductase dimerisation" evidence="10">
    <location>
        <begin position="158"/>
        <end position="261"/>
    </location>
</feature>
<dbReference type="HAMAP" id="MF_01925">
    <property type="entry name" value="P5C_reductase"/>
    <property type="match status" value="1"/>
</dbReference>
<dbReference type="PANTHER" id="PTHR11645">
    <property type="entry name" value="PYRROLINE-5-CARBOXYLATE REDUCTASE"/>
    <property type="match status" value="1"/>
</dbReference>
<dbReference type="UniPathway" id="UPA00098">
    <property type="reaction ID" value="UER00361"/>
</dbReference>
<keyword evidence="5 8" id="KW-0641">Proline biosynthesis</keyword>
<dbReference type="GO" id="GO:0005737">
    <property type="term" value="C:cytoplasm"/>
    <property type="evidence" value="ECO:0007669"/>
    <property type="project" value="UniProtKB-SubCell"/>
</dbReference>
<dbReference type="EC" id="1.5.1.2" evidence="5 6"/>
<dbReference type="Proteomes" id="UP000250462">
    <property type="component" value="Unassembled WGS sequence"/>
</dbReference>
<comment type="similarity">
    <text evidence="1 5 8">Belongs to the pyrroline-5-carboxylate reductase family.</text>
</comment>
<comment type="catalytic activity">
    <reaction evidence="5">
        <text>L-proline + NAD(+) = (S)-1-pyrroline-5-carboxylate + NADH + 2 H(+)</text>
        <dbReference type="Rhea" id="RHEA:14105"/>
        <dbReference type="ChEBI" id="CHEBI:15378"/>
        <dbReference type="ChEBI" id="CHEBI:17388"/>
        <dbReference type="ChEBI" id="CHEBI:57540"/>
        <dbReference type="ChEBI" id="CHEBI:57945"/>
        <dbReference type="ChEBI" id="CHEBI:60039"/>
        <dbReference type="EC" id="1.5.1.2"/>
    </reaction>
</comment>
<dbReference type="PANTHER" id="PTHR11645:SF0">
    <property type="entry name" value="PYRROLINE-5-CARBOXYLATE REDUCTASE 3"/>
    <property type="match status" value="1"/>
</dbReference>
<feature type="domain" description="Pyrroline-5-carboxylate reductase catalytic N-terminal" evidence="9">
    <location>
        <begin position="2"/>
        <end position="95"/>
    </location>
</feature>
<evidence type="ECO:0000256" key="5">
    <source>
        <dbReference type="HAMAP-Rule" id="MF_01925"/>
    </source>
</evidence>
<evidence type="ECO:0000256" key="1">
    <source>
        <dbReference type="ARBA" id="ARBA00005525"/>
    </source>
</evidence>
<evidence type="ECO:0000256" key="8">
    <source>
        <dbReference type="RuleBase" id="RU003903"/>
    </source>
</evidence>
<comment type="subcellular location">
    <subcellularLocation>
        <location evidence="5">Cytoplasm</location>
    </subcellularLocation>
</comment>
<dbReference type="InterPro" id="IPR000304">
    <property type="entry name" value="Pyrroline-COOH_reductase"/>
</dbReference>
<dbReference type="RefSeq" id="WP_112258861.1">
    <property type="nucleotide sequence ID" value="NZ_QMIG01000014.1"/>
</dbReference>
<dbReference type="SUPFAM" id="SSF48179">
    <property type="entry name" value="6-phosphogluconate dehydrogenase C-terminal domain-like"/>
    <property type="match status" value="1"/>
</dbReference>
<accession>A0A329QMD2</accession>
<evidence type="ECO:0000259" key="10">
    <source>
        <dbReference type="Pfam" id="PF14748"/>
    </source>
</evidence>
<dbReference type="InterPro" id="IPR008927">
    <property type="entry name" value="6-PGluconate_DH-like_C_sf"/>
</dbReference>
<dbReference type="InterPro" id="IPR036291">
    <property type="entry name" value="NAD(P)-bd_dom_sf"/>
</dbReference>
<comment type="function">
    <text evidence="4 5">Catalyzes the reduction of 1-pyrroline-5-carboxylate (PCA) to L-proline.</text>
</comment>
<dbReference type="Gene3D" id="3.40.50.720">
    <property type="entry name" value="NAD(P)-binding Rossmann-like Domain"/>
    <property type="match status" value="1"/>
</dbReference>
<feature type="binding site" evidence="7">
    <location>
        <begin position="6"/>
        <end position="11"/>
    </location>
    <ligand>
        <name>NADP(+)</name>
        <dbReference type="ChEBI" id="CHEBI:58349"/>
    </ligand>
</feature>
<comment type="caution">
    <text evidence="11">The sequence shown here is derived from an EMBL/GenBank/DDBJ whole genome shotgun (WGS) entry which is preliminary data.</text>
</comment>
<dbReference type="NCBIfam" id="TIGR00112">
    <property type="entry name" value="proC"/>
    <property type="match status" value="1"/>
</dbReference>
<dbReference type="GO" id="GO:0055129">
    <property type="term" value="P:L-proline biosynthetic process"/>
    <property type="evidence" value="ECO:0007669"/>
    <property type="project" value="UniProtKB-UniRule"/>
</dbReference>
<comment type="pathway">
    <text evidence="5 8">Amino-acid biosynthesis; L-proline biosynthesis; L-proline from L-glutamate 5-semialdehyde: step 1/1.</text>
</comment>
<dbReference type="Pfam" id="PF14748">
    <property type="entry name" value="P5CR_dimer"/>
    <property type="match status" value="1"/>
</dbReference>
<comment type="catalytic activity">
    <reaction evidence="5 8">
        <text>L-proline + NADP(+) = (S)-1-pyrroline-5-carboxylate + NADPH + 2 H(+)</text>
        <dbReference type="Rhea" id="RHEA:14109"/>
        <dbReference type="ChEBI" id="CHEBI:15378"/>
        <dbReference type="ChEBI" id="CHEBI:17388"/>
        <dbReference type="ChEBI" id="CHEBI:57783"/>
        <dbReference type="ChEBI" id="CHEBI:58349"/>
        <dbReference type="ChEBI" id="CHEBI:60039"/>
        <dbReference type="EC" id="1.5.1.2"/>
    </reaction>
</comment>
<dbReference type="GO" id="GO:0004735">
    <property type="term" value="F:pyrroline-5-carboxylate reductase activity"/>
    <property type="evidence" value="ECO:0007669"/>
    <property type="project" value="UniProtKB-UniRule"/>
</dbReference>
<dbReference type="PIRSF" id="PIRSF000193">
    <property type="entry name" value="Pyrrol-5-carb_rd"/>
    <property type="match status" value="1"/>
</dbReference>
<keyword evidence="2 5" id="KW-0521">NADP</keyword>
<dbReference type="InterPro" id="IPR028939">
    <property type="entry name" value="P5C_Rdtase_cat_N"/>
</dbReference>
<protein>
    <recommendedName>
        <fullName evidence="5 6">Pyrroline-5-carboxylate reductase</fullName>
        <shortName evidence="5">P5C reductase</shortName>
        <shortName evidence="5">P5CR</shortName>
        <ecNumber evidence="5 6">1.5.1.2</ecNumber>
    </recommendedName>
    <alternativeName>
        <fullName evidence="5">PCA reductase</fullName>
    </alternativeName>
</protein>
<evidence type="ECO:0000313" key="12">
    <source>
        <dbReference type="Proteomes" id="UP000250462"/>
    </source>
</evidence>
<dbReference type="Pfam" id="PF03807">
    <property type="entry name" value="F420_oxidored"/>
    <property type="match status" value="1"/>
</dbReference>
<name>A0A329QMD2_9ACTN</name>
<gene>
    <name evidence="5 11" type="primary">proC</name>
    <name evidence="11" type="ORF">DPM12_13530</name>
</gene>
<dbReference type="AlphaFoldDB" id="A0A329QMD2"/>
<keyword evidence="5 8" id="KW-0028">Amino-acid biosynthesis</keyword>
<evidence type="ECO:0000256" key="2">
    <source>
        <dbReference type="ARBA" id="ARBA00022857"/>
    </source>
</evidence>
<dbReference type="OrthoDB" id="9805754at2"/>
<keyword evidence="12" id="KW-1185">Reference proteome</keyword>
<dbReference type="EMBL" id="QMIG01000014">
    <property type="protein sequence ID" value="RAW13091.1"/>
    <property type="molecule type" value="Genomic_DNA"/>
</dbReference>
<reference evidence="11 12" key="1">
    <citation type="submission" date="2018-06" db="EMBL/GenBank/DDBJ databases">
        <title>Phytoactinopolyspora halophila sp. nov., a novel halophilic actinomycete isolated from a saline soil in China.</title>
        <authorList>
            <person name="Tang S.-K."/>
        </authorList>
    </citation>
    <scope>NUCLEOTIDE SEQUENCE [LARGE SCALE GENOMIC DNA]</scope>
    <source>
        <strain evidence="11 12">YIM 96934</strain>
    </source>
</reference>
<evidence type="ECO:0000256" key="6">
    <source>
        <dbReference type="NCBIfam" id="TIGR00112"/>
    </source>
</evidence>
<feature type="binding site" evidence="7">
    <location>
        <position position="53"/>
    </location>
    <ligand>
        <name>NADPH</name>
        <dbReference type="ChEBI" id="CHEBI:57783"/>
    </ligand>
</feature>
<evidence type="ECO:0000313" key="11">
    <source>
        <dbReference type="EMBL" id="RAW13091.1"/>
    </source>
</evidence>
<dbReference type="Gene3D" id="1.10.3730.10">
    <property type="entry name" value="ProC C-terminal domain-like"/>
    <property type="match status" value="1"/>
</dbReference>
<sequence>MTVAILGVGAMGEALLSGLVRAGKRVDEILVTERRPDRAKELTERYGVEAMENATAVKRADTVVIVVKPQDMSSLLDEIASSMRPGHLVVSLAAGITTAFIESRLPEGTPVVRVMPNTPALVDEGMAAIAPGSHCDDAHIREVQELLSSTGRVSRVPEKQLDAVTAISGSGPAYVFYVVEAMIEAGVHMGLPRATATEFVVQTLVGSAKLLRETGDHPTVLREGVTSPGGTTAAAIRLLEEGKVRADFLAAMEAARDRSRALSSGQI</sequence>
<dbReference type="InterPro" id="IPR053790">
    <property type="entry name" value="P5CR-like_CS"/>
</dbReference>
<keyword evidence="3 5" id="KW-0560">Oxidoreductase</keyword>
<proteinExistence type="inferred from homology"/>
<evidence type="ECO:0000256" key="7">
    <source>
        <dbReference type="PIRSR" id="PIRSR000193-1"/>
    </source>
</evidence>
<dbReference type="InterPro" id="IPR029036">
    <property type="entry name" value="P5CR_dimer"/>
</dbReference>
<dbReference type="SUPFAM" id="SSF51735">
    <property type="entry name" value="NAD(P)-binding Rossmann-fold domains"/>
    <property type="match status" value="1"/>
</dbReference>
<dbReference type="PROSITE" id="PS00521">
    <property type="entry name" value="P5CR"/>
    <property type="match status" value="1"/>
</dbReference>